<dbReference type="EnsemblMetazoa" id="AMEM017617-RA">
    <property type="protein sequence ID" value="AMEM017617-PA"/>
    <property type="gene ID" value="AMEM017617"/>
</dbReference>
<evidence type="ECO:0000313" key="2">
    <source>
        <dbReference type="EnsemblMetazoa" id="AMEM017617-PA"/>
    </source>
</evidence>
<name>A0A182VMS3_ANOME</name>
<evidence type="ECO:0000313" key="3">
    <source>
        <dbReference type="Proteomes" id="UP000075903"/>
    </source>
</evidence>
<dbReference type="Proteomes" id="UP000075903">
    <property type="component" value="Unassembled WGS sequence"/>
</dbReference>
<keyword evidence="3" id="KW-1185">Reference proteome</keyword>
<accession>A0A182VMS3</accession>
<sequence>MKLNSQTEQRRIKTTVSPRKSRSVTISITTVGELKESSNEDDEEDYEKDGAIDRVAEATKRKANGAKANDAVAMEVGGAGHTTLAKKAKQTLLYITIIVNTPRFKPSYIQ</sequence>
<feature type="region of interest" description="Disordered" evidence="1">
    <location>
        <begin position="1"/>
        <end position="21"/>
    </location>
</feature>
<evidence type="ECO:0000256" key="1">
    <source>
        <dbReference type="SAM" id="MobiDB-lite"/>
    </source>
</evidence>
<protein>
    <submittedName>
        <fullName evidence="2">Uncharacterized protein</fullName>
    </submittedName>
</protein>
<dbReference type="AlphaFoldDB" id="A0A182VMS3"/>
<reference evidence="2" key="1">
    <citation type="submission" date="2020-05" db="UniProtKB">
        <authorList>
            <consortium name="EnsemblMetazoa"/>
        </authorList>
    </citation>
    <scope>IDENTIFICATION</scope>
    <source>
        <strain evidence="2">MAF</strain>
    </source>
</reference>
<proteinExistence type="predicted"/>
<organism evidence="2 3">
    <name type="scientific">Anopheles merus</name>
    <name type="common">Mosquito</name>
    <dbReference type="NCBI Taxonomy" id="30066"/>
    <lineage>
        <taxon>Eukaryota</taxon>
        <taxon>Metazoa</taxon>
        <taxon>Ecdysozoa</taxon>
        <taxon>Arthropoda</taxon>
        <taxon>Hexapoda</taxon>
        <taxon>Insecta</taxon>
        <taxon>Pterygota</taxon>
        <taxon>Neoptera</taxon>
        <taxon>Endopterygota</taxon>
        <taxon>Diptera</taxon>
        <taxon>Nematocera</taxon>
        <taxon>Culicoidea</taxon>
        <taxon>Culicidae</taxon>
        <taxon>Anophelinae</taxon>
        <taxon>Anopheles</taxon>
    </lineage>
</organism>
<dbReference type="VEuPathDB" id="VectorBase:AMEM017617"/>